<dbReference type="EMBL" id="UYYG01001157">
    <property type="protein sequence ID" value="VDN56766.1"/>
    <property type="molecule type" value="Genomic_DNA"/>
</dbReference>
<evidence type="ECO:0000256" key="1">
    <source>
        <dbReference type="ARBA" id="ARBA00022723"/>
    </source>
</evidence>
<dbReference type="STRING" id="318479.A0A0N4U653"/>
<keyword evidence="3 4" id="KW-0862">Zinc</keyword>
<feature type="zinc finger region" description="C3H1-type" evidence="4">
    <location>
        <begin position="70"/>
        <end position="98"/>
    </location>
</feature>
<dbReference type="InterPro" id="IPR036855">
    <property type="entry name" value="Znf_CCCH_sf"/>
</dbReference>
<dbReference type="Gene3D" id="4.10.1000.10">
    <property type="entry name" value="Zinc finger, CCCH-type"/>
    <property type="match status" value="1"/>
</dbReference>
<organism evidence="7 9">
    <name type="scientific">Dracunculus medinensis</name>
    <name type="common">Guinea worm</name>
    <dbReference type="NCBI Taxonomy" id="318479"/>
    <lineage>
        <taxon>Eukaryota</taxon>
        <taxon>Metazoa</taxon>
        <taxon>Ecdysozoa</taxon>
        <taxon>Nematoda</taxon>
        <taxon>Chromadorea</taxon>
        <taxon>Rhabditida</taxon>
        <taxon>Spirurina</taxon>
        <taxon>Dracunculoidea</taxon>
        <taxon>Dracunculidae</taxon>
        <taxon>Dracunculus</taxon>
    </lineage>
</organism>
<accession>A0A0N4U653</accession>
<protein>
    <submittedName>
        <fullName evidence="9">C3H1-type domain-containing protein</fullName>
    </submittedName>
</protein>
<evidence type="ECO:0000313" key="8">
    <source>
        <dbReference type="Proteomes" id="UP000274756"/>
    </source>
</evidence>
<evidence type="ECO:0000256" key="3">
    <source>
        <dbReference type="ARBA" id="ARBA00022833"/>
    </source>
</evidence>
<proteinExistence type="predicted"/>
<dbReference type="SMART" id="SM00356">
    <property type="entry name" value="ZnF_C3H1"/>
    <property type="match status" value="1"/>
</dbReference>
<gene>
    <name evidence="6" type="ORF">DME_LOCUS6739</name>
</gene>
<evidence type="ECO:0000256" key="4">
    <source>
        <dbReference type="PROSITE-ProRule" id="PRU00723"/>
    </source>
</evidence>
<sequence>MQRNSANSIGDQHAYAGTAGWQNNYNCSWQRAPSHPISGMPDLSIFTENELRKFILLLHQMQYKPRNPRLYKTALCRYWLVGIPCRFGNACWFAHGPHEVQAPNLVFPRNLVEHLTMFINQQPVVNEIPPINPQNRVAQFNANFNGTHQNNSNSDLNGNFSGSALWNLNNINSNQANSPNVNQYHPFLPQNSQFSCLTGQRIYPHQFT</sequence>
<evidence type="ECO:0000313" key="9">
    <source>
        <dbReference type="WBParaSite" id="DME_0000237901-mRNA-1"/>
    </source>
</evidence>
<dbReference type="WBParaSite" id="DME_0000237901-mRNA-1">
    <property type="protein sequence ID" value="DME_0000237901-mRNA-1"/>
    <property type="gene ID" value="DME_0000237901"/>
</dbReference>
<dbReference type="Proteomes" id="UP000274756">
    <property type="component" value="Unassembled WGS sequence"/>
</dbReference>
<dbReference type="SUPFAM" id="SSF90229">
    <property type="entry name" value="CCCH zinc finger"/>
    <property type="match status" value="1"/>
</dbReference>
<keyword evidence="8" id="KW-1185">Reference proteome</keyword>
<evidence type="ECO:0000313" key="6">
    <source>
        <dbReference type="EMBL" id="VDN56766.1"/>
    </source>
</evidence>
<dbReference type="OrthoDB" id="410307at2759"/>
<dbReference type="PROSITE" id="PS50103">
    <property type="entry name" value="ZF_C3H1"/>
    <property type="match status" value="1"/>
</dbReference>
<dbReference type="InterPro" id="IPR000571">
    <property type="entry name" value="Znf_CCCH"/>
</dbReference>
<keyword evidence="2 4" id="KW-0863">Zinc-finger</keyword>
<dbReference type="Pfam" id="PF00642">
    <property type="entry name" value="zf-CCCH"/>
    <property type="match status" value="1"/>
</dbReference>
<evidence type="ECO:0000313" key="7">
    <source>
        <dbReference type="Proteomes" id="UP000038040"/>
    </source>
</evidence>
<name>A0A0N4U653_DRAME</name>
<evidence type="ECO:0000259" key="5">
    <source>
        <dbReference type="PROSITE" id="PS50103"/>
    </source>
</evidence>
<dbReference type="Proteomes" id="UP000038040">
    <property type="component" value="Unplaced"/>
</dbReference>
<evidence type="ECO:0000256" key="2">
    <source>
        <dbReference type="ARBA" id="ARBA00022771"/>
    </source>
</evidence>
<reference evidence="9" key="1">
    <citation type="submission" date="2017-02" db="UniProtKB">
        <authorList>
            <consortium name="WormBaseParasite"/>
        </authorList>
    </citation>
    <scope>IDENTIFICATION</scope>
</reference>
<keyword evidence="1 4" id="KW-0479">Metal-binding</keyword>
<dbReference type="AlphaFoldDB" id="A0A0N4U653"/>
<reference evidence="6 8" key="2">
    <citation type="submission" date="2018-11" db="EMBL/GenBank/DDBJ databases">
        <authorList>
            <consortium name="Pathogen Informatics"/>
        </authorList>
    </citation>
    <scope>NUCLEOTIDE SEQUENCE [LARGE SCALE GENOMIC DNA]</scope>
</reference>
<dbReference type="GO" id="GO:0008270">
    <property type="term" value="F:zinc ion binding"/>
    <property type="evidence" value="ECO:0007669"/>
    <property type="project" value="UniProtKB-KW"/>
</dbReference>
<feature type="domain" description="C3H1-type" evidence="5">
    <location>
        <begin position="70"/>
        <end position="98"/>
    </location>
</feature>